<proteinExistence type="predicted"/>
<dbReference type="GO" id="GO:0009103">
    <property type="term" value="P:lipopolysaccharide biosynthetic process"/>
    <property type="evidence" value="ECO:0007669"/>
    <property type="project" value="TreeGrafter"/>
</dbReference>
<dbReference type="PANTHER" id="PTHR46401:SF2">
    <property type="entry name" value="GLYCOSYLTRANSFERASE WBBK-RELATED"/>
    <property type="match status" value="1"/>
</dbReference>
<dbReference type="PANTHER" id="PTHR46401">
    <property type="entry name" value="GLYCOSYLTRANSFERASE WBBK-RELATED"/>
    <property type="match status" value="1"/>
</dbReference>
<dbReference type="GO" id="GO:0016757">
    <property type="term" value="F:glycosyltransferase activity"/>
    <property type="evidence" value="ECO:0007669"/>
    <property type="project" value="InterPro"/>
</dbReference>
<gene>
    <name evidence="3" type="ORF">S03H2_53979</name>
</gene>
<keyword evidence="1" id="KW-0808">Transferase</keyword>
<evidence type="ECO:0000313" key="3">
    <source>
        <dbReference type="EMBL" id="GAH63275.1"/>
    </source>
</evidence>
<organism evidence="3">
    <name type="scientific">marine sediment metagenome</name>
    <dbReference type="NCBI Taxonomy" id="412755"/>
    <lineage>
        <taxon>unclassified sequences</taxon>
        <taxon>metagenomes</taxon>
        <taxon>ecological metagenomes</taxon>
    </lineage>
</organism>
<feature type="non-terminal residue" evidence="3">
    <location>
        <position position="1"/>
    </location>
</feature>
<dbReference type="Pfam" id="PF00534">
    <property type="entry name" value="Glycos_transf_1"/>
    <property type="match status" value="1"/>
</dbReference>
<dbReference type="Gene3D" id="3.40.50.2000">
    <property type="entry name" value="Glycogen Phosphorylase B"/>
    <property type="match status" value="2"/>
</dbReference>
<name>X1I1S9_9ZZZZ</name>
<protein>
    <recommendedName>
        <fullName evidence="2">Glycosyl transferase family 1 domain-containing protein</fullName>
    </recommendedName>
</protein>
<comment type="caution">
    <text evidence="3">The sequence shown here is derived from an EMBL/GenBank/DDBJ whole genome shotgun (WGS) entry which is preliminary data.</text>
</comment>
<dbReference type="EMBL" id="BARU01034382">
    <property type="protein sequence ID" value="GAH63275.1"/>
    <property type="molecule type" value="Genomic_DNA"/>
</dbReference>
<accession>X1I1S9</accession>
<dbReference type="InterPro" id="IPR001296">
    <property type="entry name" value="Glyco_trans_1"/>
</dbReference>
<feature type="domain" description="Glycosyl transferase family 1" evidence="2">
    <location>
        <begin position="2"/>
        <end position="120"/>
    </location>
</feature>
<evidence type="ECO:0000259" key="2">
    <source>
        <dbReference type="Pfam" id="PF00534"/>
    </source>
</evidence>
<evidence type="ECO:0000256" key="1">
    <source>
        <dbReference type="ARBA" id="ARBA00022679"/>
    </source>
</evidence>
<sequence>NIIGIGPELKKLEGMVQELDLEGNINFLGFIKRHEDVLKTIKKSRIFCLPSIVEGFGLVVIEAMACATPFVCSNIPALKEVTRNGMGGLLFERENPDDLAKRILHLLEDDHLYRKCIHEGLKLAQKYDWSNTATKTEMLYHKMRIESSSPTLIK</sequence>
<reference evidence="3" key="1">
    <citation type="journal article" date="2014" name="Front. Microbiol.">
        <title>High frequency of phylogenetically diverse reductive dehalogenase-homologous genes in deep subseafloor sedimentary metagenomes.</title>
        <authorList>
            <person name="Kawai M."/>
            <person name="Futagami T."/>
            <person name="Toyoda A."/>
            <person name="Takaki Y."/>
            <person name="Nishi S."/>
            <person name="Hori S."/>
            <person name="Arai W."/>
            <person name="Tsubouchi T."/>
            <person name="Morono Y."/>
            <person name="Uchiyama I."/>
            <person name="Ito T."/>
            <person name="Fujiyama A."/>
            <person name="Inagaki F."/>
            <person name="Takami H."/>
        </authorList>
    </citation>
    <scope>NUCLEOTIDE SEQUENCE</scope>
    <source>
        <strain evidence="3">Expedition CK06-06</strain>
    </source>
</reference>
<dbReference type="AlphaFoldDB" id="X1I1S9"/>
<dbReference type="SUPFAM" id="SSF53756">
    <property type="entry name" value="UDP-Glycosyltransferase/glycogen phosphorylase"/>
    <property type="match status" value="1"/>
</dbReference>